<evidence type="ECO:0000313" key="2">
    <source>
        <dbReference type="EMBL" id="KAJ1106179.1"/>
    </source>
</evidence>
<dbReference type="InterPro" id="IPR050462">
    <property type="entry name" value="Retroviral_Gag-Pol_poly"/>
</dbReference>
<sequence>MKDEGSDDDGLTISPPPGRPRRNKLTEERKINTMLHKYILTQPSLETIWQNFAQFQAVQQADMIQRMCEILMEKWDENLDSNPPLQILRIKQEVATGYHQGKDLKDYLRQLLSYRKTYHQNRDEKKGSASPSRSPSTHTTQHPLREVPPSYVPATGEGPAAVPAHWKQQFVYQQWDRTEVLALKAHLPDPRKNPAGFYKEFSQIISPQILTLMDIKMLFGTLVPQDIWKTIIQKDYPVELGGTWDQLDHEDQDRKPGDKPGALILALPDRLLTLIQKSLPPRLVDWDRIDTCKQKKDEHIADFFSRFERAYTDFSGQDASTEGGMRLFVDKFVNCMSPEVALKIRLAESTWSTSTPSQILTMAQYYENRVHEEKDKKDKQTKELKTKVLVQQAYPQNSDAQIEWTATQEESDSVLRGATPDGVPVVPLFPDQTEPGSARYDLRPRPLR</sequence>
<organism evidence="2 3">
    <name type="scientific">Pleurodeles waltl</name>
    <name type="common">Iberian ribbed newt</name>
    <dbReference type="NCBI Taxonomy" id="8319"/>
    <lineage>
        <taxon>Eukaryota</taxon>
        <taxon>Metazoa</taxon>
        <taxon>Chordata</taxon>
        <taxon>Craniata</taxon>
        <taxon>Vertebrata</taxon>
        <taxon>Euteleostomi</taxon>
        <taxon>Amphibia</taxon>
        <taxon>Batrachia</taxon>
        <taxon>Caudata</taxon>
        <taxon>Salamandroidea</taxon>
        <taxon>Salamandridae</taxon>
        <taxon>Pleurodelinae</taxon>
        <taxon>Pleurodeles</taxon>
    </lineage>
</organism>
<evidence type="ECO:0000313" key="3">
    <source>
        <dbReference type="Proteomes" id="UP001066276"/>
    </source>
</evidence>
<dbReference type="PANTHER" id="PTHR33166">
    <property type="entry name" value="GAG_P30 DOMAIN-CONTAINING PROTEIN"/>
    <property type="match status" value="1"/>
</dbReference>
<accession>A0AAV7MSV6</accession>
<protein>
    <submittedName>
        <fullName evidence="2">Uncharacterized protein</fullName>
    </submittedName>
</protein>
<comment type="caution">
    <text evidence="2">The sequence shown here is derived from an EMBL/GenBank/DDBJ whole genome shotgun (WGS) entry which is preliminary data.</text>
</comment>
<evidence type="ECO:0000256" key="1">
    <source>
        <dbReference type="SAM" id="MobiDB-lite"/>
    </source>
</evidence>
<dbReference type="Proteomes" id="UP001066276">
    <property type="component" value="Chromosome 9"/>
</dbReference>
<name>A0AAV7MSV6_PLEWA</name>
<dbReference type="AlphaFoldDB" id="A0AAV7MSV6"/>
<feature type="region of interest" description="Disordered" evidence="1">
    <location>
        <begin position="119"/>
        <end position="156"/>
    </location>
</feature>
<reference evidence="2" key="1">
    <citation type="journal article" date="2022" name="bioRxiv">
        <title>Sequencing and chromosome-scale assembly of the giantPleurodeles waltlgenome.</title>
        <authorList>
            <person name="Brown T."/>
            <person name="Elewa A."/>
            <person name="Iarovenko S."/>
            <person name="Subramanian E."/>
            <person name="Araus A.J."/>
            <person name="Petzold A."/>
            <person name="Susuki M."/>
            <person name="Suzuki K.-i.T."/>
            <person name="Hayashi T."/>
            <person name="Toyoda A."/>
            <person name="Oliveira C."/>
            <person name="Osipova E."/>
            <person name="Leigh N.D."/>
            <person name="Simon A."/>
            <person name="Yun M.H."/>
        </authorList>
    </citation>
    <scope>NUCLEOTIDE SEQUENCE</scope>
    <source>
        <strain evidence="2">20211129_DDA</strain>
        <tissue evidence="2">Liver</tissue>
    </source>
</reference>
<proteinExistence type="predicted"/>
<dbReference type="EMBL" id="JANPWB010000013">
    <property type="protein sequence ID" value="KAJ1106179.1"/>
    <property type="molecule type" value="Genomic_DNA"/>
</dbReference>
<keyword evidence="3" id="KW-1185">Reference proteome</keyword>
<gene>
    <name evidence="2" type="ORF">NDU88_003582</name>
</gene>
<feature type="compositionally biased region" description="Acidic residues" evidence="1">
    <location>
        <begin position="1"/>
        <end position="10"/>
    </location>
</feature>
<feature type="region of interest" description="Disordered" evidence="1">
    <location>
        <begin position="405"/>
        <end position="448"/>
    </location>
</feature>
<feature type="compositionally biased region" description="Polar residues" evidence="1">
    <location>
        <begin position="129"/>
        <end position="142"/>
    </location>
</feature>
<feature type="region of interest" description="Disordered" evidence="1">
    <location>
        <begin position="1"/>
        <end position="23"/>
    </location>
</feature>